<feature type="domain" description="Glycosyltransferase 2-like" evidence="1">
    <location>
        <begin position="4"/>
        <end position="164"/>
    </location>
</feature>
<dbReference type="EMBL" id="LPUR01000011">
    <property type="protein sequence ID" value="KXH83027.1"/>
    <property type="molecule type" value="Genomic_DNA"/>
</dbReference>
<evidence type="ECO:0000259" key="1">
    <source>
        <dbReference type="Pfam" id="PF00535"/>
    </source>
</evidence>
<protein>
    <submittedName>
        <fullName evidence="2">Glycosyl transferase family 2</fullName>
    </submittedName>
</protein>
<dbReference type="OrthoDB" id="635429at2"/>
<evidence type="ECO:0000313" key="3">
    <source>
        <dbReference type="Proteomes" id="UP000070513"/>
    </source>
</evidence>
<dbReference type="RefSeq" id="WP_062651196.1">
    <property type="nucleotide sequence ID" value="NZ_LPUR01000011.1"/>
</dbReference>
<reference evidence="2 3" key="2">
    <citation type="journal article" date="2016" name="Genome Announc.">
        <title>Draft Genome Sequence of a Biocontrol Rhizobacterium, Chryseobacterium kwangjuense Strain KJ1R5, Isolated from Pepper (Capsicum annuum).</title>
        <authorList>
            <person name="Jeong J.J."/>
            <person name="Park H."/>
            <person name="Park B.H."/>
            <person name="Mannaa M."/>
            <person name="Sang M.K."/>
            <person name="Choi I.G."/>
            <person name="Kim K.D."/>
        </authorList>
    </citation>
    <scope>NUCLEOTIDE SEQUENCE [LARGE SCALE GENOMIC DNA]</scope>
    <source>
        <strain evidence="2 3">KJ1R5</strain>
    </source>
</reference>
<dbReference type="Pfam" id="PF00535">
    <property type="entry name" value="Glycos_transf_2"/>
    <property type="match status" value="1"/>
</dbReference>
<dbReference type="GO" id="GO:0016758">
    <property type="term" value="F:hexosyltransferase activity"/>
    <property type="evidence" value="ECO:0007669"/>
    <property type="project" value="UniProtKB-ARBA"/>
</dbReference>
<dbReference type="Proteomes" id="UP000070513">
    <property type="component" value="Unassembled WGS sequence"/>
</dbReference>
<reference evidence="3" key="1">
    <citation type="submission" date="2015-12" db="EMBL/GenBank/DDBJ databases">
        <title>Genome sequence of a biocontrol rhizobacterium Chryseobacterium kwangjuense strain KJ1R5 isolated from pepper (Capsicum annuum L.).</title>
        <authorList>
            <person name="Jeong J.-J."/>
            <person name="Park H."/>
            <person name="Mannaa M."/>
            <person name="Sang M.K."/>
            <person name="Choi I.-G."/>
            <person name="Kim K.D."/>
        </authorList>
    </citation>
    <scope>NUCLEOTIDE SEQUENCE [LARGE SCALE GENOMIC DNA]</scope>
    <source>
        <strain evidence="3">KJ1R5</strain>
    </source>
</reference>
<dbReference type="SUPFAM" id="SSF53448">
    <property type="entry name" value="Nucleotide-diphospho-sugar transferases"/>
    <property type="match status" value="1"/>
</dbReference>
<sequence length="279" mass="32829">MKFSVLIAHYNNAAFFRDCYKSLVSQSYKDWEAIILDDASSYEEKSQIQELISRDIRFKFFENEKNCGVGVTKSKLIELASGDICGFVDPDDAILPSAIEKAIQVFTCRKDVVLAYSRFMRCDQNLQPLSSFKLAVQVQNNDPYFFNYPIQIAHFVTFRKDVYQQTDKMNSNLKIAEDQDLYLKMYEKGKVYFINDTNYLYRTHAGGISQHENKSKSYDYFSQVVFEAMKRRNLKSIHGMKIPETYPGQQEIFNLLKYQNSIPYRIKRKIFITLQKFFR</sequence>
<dbReference type="InterPro" id="IPR001173">
    <property type="entry name" value="Glyco_trans_2-like"/>
</dbReference>
<keyword evidence="2" id="KW-0808">Transferase</keyword>
<dbReference type="InterPro" id="IPR029044">
    <property type="entry name" value="Nucleotide-diphossugar_trans"/>
</dbReference>
<dbReference type="Gene3D" id="3.90.550.10">
    <property type="entry name" value="Spore Coat Polysaccharide Biosynthesis Protein SpsA, Chain A"/>
    <property type="match status" value="1"/>
</dbReference>
<organism evidence="2 3">
    <name type="scientific">Chryseobacterium kwangjuense</name>
    <dbReference type="NCBI Taxonomy" id="267125"/>
    <lineage>
        <taxon>Bacteria</taxon>
        <taxon>Pseudomonadati</taxon>
        <taxon>Bacteroidota</taxon>
        <taxon>Flavobacteriia</taxon>
        <taxon>Flavobacteriales</taxon>
        <taxon>Weeksellaceae</taxon>
        <taxon>Chryseobacterium group</taxon>
        <taxon>Chryseobacterium</taxon>
    </lineage>
</organism>
<dbReference type="AlphaFoldDB" id="A0A135WDR3"/>
<accession>A0A135WDR3</accession>
<gene>
    <name evidence="2" type="ORF">AU378_11360</name>
</gene>
<proteinExistence type="predicted"/>
<comment type="caution">
    <text evidence="2">The sequence shown here is derived from an EMBL/GenBank/DDBJ whole genome shotgun (WGS) entry which is preliminary data.</text>
</comment>
<dbReference type="PANTHER" id="PTHR22916">
    <property type="entry name" value="GLYCOSYLTRANSFERASE"/>
    <property type="match status" value="1"/>
</dbReference>
<evidence type="ECO:0000313" key="2">
    <source>
        <dbReference type="EMBL" id="KXH83027.1"/>
    </source>
</evidence>
<dbReference type="PANTHER" id="PTHR22916:SF3">
    <property type="entry name" value="UDP-GLCNAC:BETAGAL BETA-1,3-N-ACETYLGLUCOSAMINYLTRANSFERASE-LIKE PROTEIN 1"/>
    <property type="match status" value="1"/>
</dbReference>
<name>A0A135WDR3_9FLAO</name>